<gene>
    <name evidence="1" type="ORF">SH580_21410</name>
</gene>
<dbReference type="EMBL" id="CP138858">
    <property type="protein sequence ID" value="WPJ95978.1"/>
    <property type="molecule type" value="Genomic_DNA"/>
</dbReference>
<reference evidence="1 2" key="1">
    <citation type="submission" date="2023-11" db="EMBL/GenBank/DDBJ databases">
        <title>Coraliomargarita sp. nov., isolated from marine algae.</title>
        <authorList>
            <person name="Lee J.K."/>
            <person name="Baek J.H."/>
            <person name="Kim J.M."/>
            <person name="Choi D.G."/>
            <person name="Jeon C.O."/>
        </authorList>
    </citation>
    <scope>NUCLEOTIDE SEQUENCE [LARGE SCALE GENOMIC DNA]</scope>
    <source>
        <strain evidence="1 2">J2-16</strain>
    </source>
</reference>
<sequence length="1236" mass="131747">MLRPSRQSGFALVIALSLMAFVLLLLLSITTLVQVESQSAQTQTYSLEAEQAALLSLNIAIGKLQEVAGPDQRITAAADQLSDGANIYTGGLSVPTGQGSWTGVWKSDTASTGTPSYSPKFPNDRTFVGWLVSSANDTTGQLELPTTLDDVEDDVNTGNVSDYVTLATSSNGDAYCQVEKVQVDSLNGGTTAFAFAVEDEGLKADLSWSELSPSNLSAERYQASRLSAAPGPDYRALNGSGASGPFDAITDTDYPLTSDSPDLIAAGILKLSDLAGITSTMSSGADASAWLEDQQADVTWGSRGVIADVKLGGLRRDLSLAFEMDGDADVSTTSFPALFSAQEGEFVGGNDRLASPHVAGGMRGVHERFLYRDTSSSGSLFSSDIANSYTAPQWASVRGPNWWALRDYANLYKRLEGVSGNYSMRARAHYPNASARLQLDSSLPGPDYTLGEMMRAQRSVNGAESGSNVWNAEINADGTYIFRPARSNYAPLLIGSVYYYSLKNVGGNLALVADPLYYFWNPYNRRITADNLAVALLVGIPGTLELEVNKADGSSTVYGPRDFGSYQTRDAGGNNISYMLSGLSMEPGEIIAVSPPSGTSAQRSSLVLGNQFSESTGIVVQEFPINDPGDKMNPTWEAVPISEVVSVNAKFDPNARGIWSGSYRQHTSLPVGPLDANTLSRNEWGDQIQALCFWLNDTDDTPYDIDVDSDGVIITAADLSAKSPFGAVAYLALPADSAAPVEIFSQFNPASVGSNERSFNRRVDPNYTFKARCIAGGLNSIIDEMGFDFPPAIRNAYWGTSFEDFGSTHIPMTEILSSPLLSLAQFSHAALNTKTSEAYHPVGNSMASVMVSPVSPYGKLQDGATTGLVTAADTSWLLNDALFDRYFFSGIAPEYTLSGSYTATGSLRATLTNFFSSDYRSANANPVLRPYLPEGMTVDEILNELDDTTDGEGYLKMSAYSLIDGQFNVNSTSVEAWAALLGANRDLAVSYAGSGSDTADGTPFPAGAAPAFNSLSGNGWSGFSRLDNDQITDLAEAIVKQVKLRGPFMSLSDFVNHRVGEGPLSGVHYMGALQAAIEDSGINSSVQASAGGVTPVYTGGSFGEYFSGASPVGERKTTTGIPGDITQAKLLMPLAPRLSARSDTFSIRAYGERRSLDGSTILGQAACEAVLQRVPEYLDPDTDPSNNEPWDEALANPLPYTASATVSASPLNAINTRFGRRFKIVSFRWLAPEELN</sequence>
<dbReference type="RefSeq" id="WP_319832845.1">
    <property type="nucleotide sequence ID" value="NZ_CP138858.1"/>
</dbReference>
<keyword evidence="2" id="KW-1185">Reference proteome</keyword>
<accession>A0ABZ0RLK8</accession>
<protein>
    <recommendedName>
        <fullName evidence="3">Type 4 fimbrial biogenesis protein PilX N-terminal domain-containing protein</fullName>
    </recommendedName>
</protein>
<evidence type="ECO:0000313" key="2">
    <source>
        <dbReference type="Proteomes" id="UP001324993"/>
    </source>
</evidence>
<evidence type="ECO:0000313" key="1">
    <source>
        <dbReference type="EMBL" id="WPJ95978.1"/>
    </source>
</evidence>
<proteinExistence type="predicted"/>
<evidence type="ECO:0008006" key="3">
    <source>
        <dbReference type="Google" id="ProtNLM"/>
    </source>
</evidence>
<name>A0ABZ0RLK8_9BACT</name>
<organism evidence="1 2">
    <name type="scientific">Coraliomargarita algicola</name>
    <dbReference type="NCBI Taxonomy" id="3092156"/>
    <lineage>
        <taxon>Bacteria</taxon>
        <taxon>Pseudomonadati</taxon>
        <taxon>Verrucomicrobiota</taxon>
        <taxon>Opitutia</taxon>
        <taxon>Puniceicoccales</taxon>
        <taxon>Coraliomargaritaceae</taxon>
        <taxon>Coraliomargarita</taxon>
    </lineage>
</organism>
<dbReference type="Proteomes" id="UP001324993">
    <property type="component" value="Chromosome"/>
</dbReference>